<evidence type="ECO:0000313" key="2">
    <source>
        <dbReference type="EMBL" id="KIE45804.1"/>
    </source>
</evidence>
<sequence length="119" mass="14267">MIIWGWGKVTRKIVGPVFERSCNYCNSDEVWNLCVVRTWFTLFFIPIIPYRKQYCITCPKCYSYIDLTEEQFQEMKLSITSQSNNINQNSVNDDMKYRGKTETQINYLKQMEEYKNEAN</sequence>
<dbReference type="AlphaFoldDB" id="A0A0C1TYN7"/>
<reference evidence="2 3" key="1">
    <citation type="journal article" date="2015" name="Infect. Genet. Evol.">
        <title>Genomic sequences of six botulinum neurotoxin-producing strains representing three clostridial species illustrate the mobility and diversity of botulinum neurotoxin genes.</title>
        <authorList>
            <person name="Smith T.J."/>
            <person name="Hill K.K."/>
            <person name="Xie G."/>
            <person name="Foley B.T."/>
            <person name="Williamson C.H."/>
            <person name="Foster J.T."/>
            <person name="Johnson S.L."/>
            <person name="Chertkov O."/>
            <person name="Teshima H."/>
            <person name="Gibbons H.S."/>
            <person name="Johnsky L.A."/>
            <person name="Karavis M.A."/>
            <person name="Smith L.A."/>
        </authorList>
    </citation>
    <scope>NUCLEOTIDE SEQUENCE [LARGE SCALE GENOMIC DNA]</scope>
    <source>
        <strain evidence="2 3">CDC 2741</strain>
    </source>
</reference>
<dbReference type="Pfam" id="PF17032">
    <property type="entry name" value="Zn_ribbon_15"/>
    <property type="match status" value="1"/>
</dbReference>
<feature type="domain" description="Zinc-ribbon 15" evidence="1">
    <location>
        <begin position="22"/>
        <end position="67"/>
    </location>
</feature>
<evidence type="ECO:0000313" key="3">
    <source>
        <dbReference type="Proteomes" id="UP000031366"/>
    </source>
</evidence>
<dbReference type="InterPro" id="IPR031493">
    <property type="entry name" value="Zinc_ribbon_15"/>
</dbReference>
<dbReference type="Proteomes" id="UP000031366">
    <property type="component" value="Unassembled WGS sequence"/>
</dbReference>
<protein>
    <recommendedName>
        <fullName evidence="1">Zinc-ribbon 15 domain-containing protein</fullName>
    </recommendedName>
</protein>
<gene>
    <name evidence="2" type="ORF">U732_2330</name>
</gene>
<organism evidence="2 3">
    <name type="scientific">Clostridium argentinense CDC 2741</name>
    <dbReference type="NCBI Taxonomy" id="1418104"/>
    <lineage>
        <taxon>Bacteria</taxon>
        <taxon>Bacillati</taxon>
        <taxon>Bacillota</taxon>
        <taxon>Clostridia</taxon>
        <taxon>Eubacteriales</taxon>
        <taxon>Clostridiaceae</taxon>
        <taxon>Clostridium</taxon>
    </lineage>
</organism>
<name>A0A0C1TYN7_9CLOT</name>
<comment type="caution">
    <text evidence="2">The sequence shown here is derived from an EMBL/GenBank/DDBJ whole genome shotgun (WGS) entry which is preliminary data.</text>
</comment>
<dbReference type="EMBL" id="AYSO01000018">
    <property type="protein sequence ID" value="KIE45804.1"/>
    <property type="molecule type" value="Genomic_DNA"/>
</dbReference>
<keyword evidence="3" id="KW-1185">Reference proteome</keyword>
<proteinExistence type="predicted"/>
<dbReference type="RefSeq" id="WP_039634620.1">
    <property type="nucleotide sequence ID" value="NZ_AYSO01000018.1"/>
</dbReference>
<dbReference type="OrthoDB" id="166721at2"/>
<accession>A0A0C1TYN7</accession>
<evidence type="ECO:0000259" key="1">
    <source>
        <dbReference type="Pfam" id="PF17032"/>
    </source>
</evidence>